<dbReference type="InterPro" id="IPR005151">
    <property type="entry name" value="Tail-specific_protease"/>
</dbReference>
<dbReference type="Gene3D" id="3.90.226.10">
    <property type="entry name" value="2-enoyl-CoA Hydratase, Chain A, domain 1"/>
    <property type="match status" value="1"/>
</dbReference>
<dbReference type="Pfam" id="PF11818">
    <property type="entry name" value="DUF3340"/>
    <property type="match status" value="1"/>
</dbReference>
<proteinExistence type="inferred from homology"/>
<evidence type="ECO:0000313" key="7">
    <source>
        <dbReference type="EMBL" id="MBC6992649.1"/>
    </source>
</evidence>
<dbReference type="PROSITE" id="PS50106">
    <property type="entry name" value="PDZ"/>
    <property type="match status" value="1"/>
</dbReference>
<dbReference type="GO" id="GO:0006508">
    <property type="term" value="P:proteolysis"/>
    <property type="evidence" value="ECO:0007669"/>
    <property type="project" value="UniProtKB-KW"/>
</dbReference>
<evidence type="ECO:0000259" key="6">
    <source>
        <dbReference type="PROSITE" id="PS50106"/>
    </source>
</evidence>
<evidence type="ECO:0000256" key="5">
    <source>
        <dbReference type="RuleBase" id="RU004404"/>
    </source>
</evidence>
<evidence type="ECO:0000256" key="3">
    <source>
        <dbReference type="ARBA" id="ARBA00022801"/>
    </source>
</evidence>
<dbReference type="InterPro" id="IPR036034">
    <property type="entry name" value="PDZ_sf"/>
</dbReference>
<protein>
    <submittedName>
        <fullName evidence="7">Carboxy terminal-processing peptidase</fullName>
    </submittedName>
</protein>
<dbReference type="InterPro" id="IPR020992">
    <property type="entry name" value="Tail_Prtase_C"/>
</dbReference>
<keyword evidence="3 5" id="KW-0378">Hydrolase</keyword>
<keyword evidence="2 5" id="KW-0645">Protease</keyword>
<dbReference type="CDD" id="cd07560">
    <property type="entry name" value="Peptidase_S41_CPP"/>
    <property type="match status" value="1"/>
</dbReference>
<gene>
    <name evidence="7" type="ORF">H9S92_00595</name>
</gene>
<dbReference type="RefSeq" id="WP_187464788.1">
    <property type="nucleotide sequence ID" value="NZ_JACSIT010000034.1"/>
</dbReference>
<dbReference type="Pfam" id="PF17804">
    <property type="entry name" value="TSP_NTD"/>
    <property type="match status" value="1"/>
</dbReference>
<dbReference type="EMBL" id="JACSIT010000034">
    <property type="protein sequence ID" value="MBC6992649.1"/>
    <property type="molecule type" value="Genomic_DNA"/>
</dbReference>
<keyword evidence="4 5" id="KW-0720">Serine protease</keyword>
<dbReference type="Pfam" id="PF00595">
    <property type="entry name" value="PDZ"/>
    <property type="match status" value="1"/>
</dbReference>
<dbReference type="Pfam" id="PF03572">
    <property type="entry name" value="Peptidase_S41"/>
    <property type="match status" value="1"/>
</dbReference>
<dbReference type="SUPFAM" id="SSF52096">
    <property type="entry name" value="ClpP/crotonase"/>
    <property type="match status" value="1"/>
</dbReference>
<dbReference type="PANTHER" id="PTHR32060">
    <property type="entry name" value="TAIL-SPECIFIC PROTEASE"/>
    <property type="match status" value="1"/>
</dbReference>
<dbReference type="InterPro" id="IPR029045">
    <property type="entry name" value="ClpP/crotonase-like_dom_sf"/>
</dbReference>
<accession>A0A923T6M5</accession>
<comment type="similarity">
    <text evidence="1 5">Belongs to the peptidase S41A family.</text>
</comment>
<dbReference type="Proteomes" id="UP000650081">
    <property type="component" value="Unassembled WGS sequence"/>
</dbReference>
<dbReference type="Gene3D" id="2.30.42.10">
    <property type="match status" value="1"/>
</dbReference>
<evidence type="ECO:0000256" key="1">
    <source>
        <dbReference type="ARBA" id="ARBA00009179"/>
    </source>
</evidence>
<dbReference type="PANTHER" id="PTHR32060:SF22">
    <property type="entry name" value="CARBOXYL-TERMINAL-PROCESSING PEPTIDASE 3, CHLOROPLASTIC"/>
    <property type="match status" value="1"/>
</dbReference>
<evidence type="ECO:0000313" key="8">
    <source>
        <dbReference type="Proteomes" id="UP000650081"/>
    </source>
</evidence>
<evidence type="ECO:0000256" key="4">
    <source>
        <dbReference type="ARBA" id="ARBA00022825"/>
    </source>
</evidence>
<sequence>MKFRGTILFSALFVVVAAFYAAYLPQATPPGNKDAVIIQTMMANLQRFHYQPKAIDDEFSQKVFDYYIDDMDGARLFFTAEDLAAFAPHKTRIDDEVNEGSYAFFDLMQERWTAALNKTQGYYREILAQPMDLNRGGEISLRDEKSDWVKSDKELRQYWADYLKRDVLNQVVDKLEENEQDEELTEKPTAAEIEVEVRAKTLERYDKWFERMHKANISIRRSQYLNALTAMFDPHTSYYRPKDKESFDISFSGRLEGIGATLQTFENYTKVATIVVGGPAWKGKDLQEDDVILAVRQGNEEESLDIKDMEVEDVVQFIRGDKGTTVHLKVRKPDGTIKEISIVRDIVVIDDRFAKSLIVDGPGEGEKIGYINLPSFYADFEHEDGHFSAKDIKLELDKLKDRDVDGIILDLRNNGGGSLKDVVDMTGFFIPQGPIVQVAGRGGQKEVLRDTDPKVYYDGPLVVLVNQYSASASEILAAALQDYQRAVIVGSTSTFGKGTVQRFIDLDRTIPGLAEVKPLGTVKLTMQKFYRIDGGSTQLRGVVPDIVLPDSRSLIETGERQQTGPLAWSKIDAAEYYQDVYRIDFMDDLRERSNNRVALNPTFQRIQENAKRVKRQSDQNTYPLSLAAYQALEKANQKEAEQYKDLYDQVVIPGVYNLDVDLEEIQVDESKDARNTDFKKGVSKDVYIQEALNIIHDMRQLRK</sequence>
<dbReference type="InterPro" id="IPR004447">
    <property type="entry name" value="Peptidase_S41A"/>
</dbReference>
<dbReference type="InterPro" id="IPR040573">
    <property type="entry name" value="TSP_N"/>
</dbReference>
<reference evidence="7" key="1">
    <citation type="submission" date="2020-08" db="EMBL/GenBank/DDBJ databases">
        <title>Lewinella bacteria from marine environments.</title>
        <authorList>
            <person name="Zhong Y."/>
        </authorList>
    </citation>
    <scope>NUCLEOTIDE SEQUENCE</scope>
    <source>
        <strain evidence="7">KCTC 42187</strain>
    </source>
</reference>
<dbReference type="InterPro" id="IPR001478">
    <property type="entry name" value="PDZ"/>
</dbReference>
<dbReference type="AlphaFoldDB" id="A0A923T6M5"/>
<comment type="caution">
    <text evidence="7">The sequence shown here is derived from an EMBL/GenBank/DDBJ whole genome shotgun (WGS) entry which is preliminary data.</text>
</comment>
<feature type="domain" description="PDZ" evidence="6">
    <location>
        <begin position="248"/>
        <end position="319"/>
    </location>
</feature>
<dbReference type="SUPFAM" id="SSF50156">
    <property type="entry name" value="PDZ domain-like"/>
    <property type="match status" value="1"/>
</dbReference>
<dbReference type="NCBIfam" id="TIGR00225">
    <property type="entry name" value="prc"/>
    <property type="match status" value="1"/>
</dbReference>
<dbReference type="GO" id="GO:0007165">
    <property type="term" value="P:signal transduction"/>
    <property type="evidence" value="ECO:0007669"/>
    <property type="project" value="TreeGrafter"/>
</dbReference>
<dbReference type="SMART" id="SM00245">
    <property type="entry name" value="TSPc"/>
    <property type="match status" value="1"/>
</dbReference>
<name>A0A923T6M5_9BACT</name>
<dbReference type="GO" id="GO:0030288">
    <property type="term" value="C:outer membrane-bounded periplasmic space"/>
    <property type="evidence" value="ECO:0007669"/>
    <property type="project" value="TreeGrafter"/>
</dbReference>
<dbReference type="GO" id="GO:0004175">
    <property type="term" value="F:endopeptidase activity"/>
    <property type="evidence" value="ECO:0007669"/>
    <property type="project" value="TreeGrafter"/>
</dbReference>
<organism evidence="7 8">
    <name type="scientific">Neolewinella lacunae</name>
    <dbReference type="NCBI Taxonomy" id="1517758"/>
    <lineage>
        <taxon>Bacteria</taxon>
        <taxon>Pseudomonadati</taxon>
        <taxon>Bacteroidota</taxon>
        <taxon>Saprospiria</taxon>
        <taxon>Saprospirales</taxon>
        <taxon>Lewinellaceae</taxon>
        <taxon>Neolewinella</taxon>
    </lineage>
</organism>
<evidence type="ECO:0000256" key="2">
    <source>
        <dbReference type="ARBA" id="ARBA00022670"/>
    </source>
</evidence>
<keyword evidence="8" id="KW-1185">Reference proteome</keyword>
<dbReference type="SMART" id="SM00228">
    <property type="entry name" value="PDZ"/>
    <property type="match status" value="1"/>
</dbReference>
<dbReference type="GO" id="GO:0008236">
    <property type="term" value="F:serine-type peptidase activity"/>
    <property type="evidence" value="ECO:0007669"/>
    <property type="project" value="UniProtKB-KW"/>
</dbReference>